<keyword evidence="3" id="KW-0479">Metal-binding</keyword>
<evidence type="ECO:0000259" key="6">
    <source>
        <dbReference type="SMART" id="SM00849"/>
    </source>
</evidence>
<accession>A0ABN7K9Z5</accession>
<comment type="caution">
    <text evidence="7">The sequence shown here is derived from an EMBL/GenBank/DDBJ whole genome shotgun (WGS) entry which is preliminary data.</text>
</comment>
<dbReference type="Pfam" id="PF00753">
    <property type="entry name" value="Lactamase_B"/>
    <property type="match status" value="1"/>
</dbReference>
<evidence type="ECO:0000256" key="1">
    <source>
        <dbReference type="ARBA" id="ARBA00001947"/>
    </source>
</evidence>
<evidence type="ECO:0000313" key="7">
    <source>
        <dbReference type="EMBL" id="CAD7287695.1"/>
    </source>
</evidence>
<evidence type="ECO:0000256" key="4">
    <source>
        <dbReference type="ARBA" id="ARBA00022801"/>
    </source>
</evidence>
<name>A0ABN7K9Z5_9BACT</name>
<evidence type="ECO:0000256" key="2">
    <source>
        <dbReference type="ARBA" id="ARBA00007749"/>
    </source>
</evidence>
<comment type="similarity">
    <text evidence="2">Belongs to the metallo-beta-lactamase superfamily.</text>
</comment>
<evidence type="ECO:0000256" key="3">
    <source>
        <dbReference type="ARBA" id="ARBA00022723"/>
    </source>
</evidence>
<gene>
    <name evidence="7" type="ORF">LMG7974_00575</name>
</gene>
<evidence type="ECO:0000313" key="8">
    <source>
        <dbReference type="Proteomes" id="UP000789803"/>
    </source>
</evidence>
<comment type="cofactor">
    <cofactor evidence="1">
        <name>Zn(2+)</name>
        <dbReference type="ChEBI" id="CHEBI:29105"/>
    </cofactor>
</comment>
<sequence>MSIKIHVLHTGDVCVSPDLPFGGENFTKKKFFGIFTPKHKRIWLPVFSYYIEHPKGKILIDTGWHRNMSPDGVFDKSAQIKSLGSRLLYMINQGVIQNGKAIHEQLQALGVQPSELDYVILTHLDCDHVSGLEHVKDAKKILVSADELQCAKKHSFVRYQKKWWDKINITEFDWNDALGPSNKSYDLFRDRSVELIAIPGHTDGMFAVKITNSEKKYVLFVSDGAYSYKSWQNMLLSGIALNRTEQRLSLEWIKAQSENPYCIKIFATHDKSVEPGKFEF</sequence>
<keyword evidence="4" id="KW-0378">Hydrolase</keyword>
<evidence type="ECO:0000256" key="5">
    <source>
        <dbReference type="ARBA" id="ARBA00022833"/>
    </source>
</evidence>
<dbReference type="SUPFAM" id="SSF56281">
    <property type="entry name" value="Metallo-hydrolase/oxidoreductase"/>
    <property type="match status" value="1"/>
</dbReference>
<dbReference type="InterPro" id="IPR001279">
    <property type="entry name" value="Metallo-B-lactamas"/>
</dbReference>
<dbReference type="InterPro" id="IPR036866">
    <property type="entry name" value="RibonucZ/Hydroxyglut_hydro"/>
</dbReference>
<dbReference type="RefSeq" id="WP_229932395.1">
    <property type="nucleotide sequence ID" value="NZ_CAJHOF010000004.1"/>
</dbReference>
<proteinExistence type="inferred from homology"/>
<protein>
    <recommendedName>
        <fullName evidence="6">Metallo-beta-lactamase domain-containing protein</fullName>
    </recommendedName>
</protein>
<dbReference type="PANTHER" id="PTHR42978">
    <property type="entry name" value="QUORUM-QUENCHING LACTONASE YTNP-RELATED-RELATED"/>
    <property type="match status" value="1"/>
</dbReference>
<dbReference type="Gene3D" id="3.60.15.10">
    <property type="entry name" value="Ribonuclease Z/Hydroxyacylglutathione hydrolase-like"/>
    <property type="match status" value="1"/>
</dbReference>
<dbReference type="SMART" id="SM00849">
    <property type="entry name" value="Lactamase_B"/>
    <property type="match status" value="1"/>
</dbReference>
<dbReference type="EMBL" id="CAJHOF010000004">
    <property type="protein sequence ID" value="CAD7287695.1"/>
    <property type="molecule type" value="Genomic_DNA"/>
</dbReference>
<dbReference type="InterPro" id="IPR051013">
    <property type="entry name" value="MBL_superfamily_lactonases"/>
</dbReference>
<dbReference type="Proteomes" id="UP000789803">
    <property type="component" value="Unassembled WGS sequence"/>
</dbReference>
<dbReference type="PANTHER" id="PTHR42978:SF2">
    <property type="entry name" value="102 KBASES UNSTABLE REGION: FROM 1 TO 119443"/>
    <property type="match status" value="1"/>
</dbReference>
<feature type="domain" description="Metallo-beta-lactamase" evidence="6">
    <location>
        <begin position="45"/>
        <end position="269"/>
    </location>
</feature>
<dbReference type="CDD" id="cd07729">
    <property type="entry name" value="AHL_lactonase_MBL-fold"/>
    <property type="match status" value="1"/>
</dbReference>
<reference evidence="7 8" key="1">
    <citation type="submission" date="2020-11" db="EMBL/GenBank/DDBJ databases">
        <authorList>
            <person name="Peeters C."/>
        </authorList>
    </citation>
    <scope>NUCLEOTIDE SEQUENCE [LARGE SCALE GENOMIC DNA]</scope>
    <source>
        <strain evidence="7 8">LMG 7974</strain>
    </source>
</reference>
<keyword evidence="8" id="KW-1185">Reference proteome</keyword>
<keyword evidence="5" id="KW-0862">Zinc</keyword>
<organism evidence="7 8">
    <name type="scientific">Campylobacter majalis</name>
    <dbReference type="NCBI Taxonomy" id="2790656"/>
    <lineage>
        <taxon>Bacteria</taxon>
        <taxon>Pseudomonadati</taxon>
        <taxon>Campylobacterota</taxon>
        <taxon>Epsilonproteobacteria</taxon>
        <taxon>Campylobacterales</taxon>
        <taxon>Campylobacteraceae</taxon>
        <taxon>Campylobacter</taxon>
    </lineage>
</organism>